<comment type="similarity">
    <text evidence="2 13 14">Belongs to the NDK family.</text>
</comment>
<name>A0A497JJ08_9ARCH</name>
<comment type="caution">
    <text evidence="13">Lacks conserved residue(s) required for the propagation of feature annotation.</text>
</comment>
<dbReference type="Pfam" id="PF00334">
    <property type="entry name" value="NDK"/>
    <property type="match status" value="1"/>
</dbReference>
<dbReference type="Gene3D" id="3.30.70.141">
    <property type="entry name" value="Nucleoside diphosphate kinase-like domain"/>
    <property type="match status" value="1"/>
</dbReference>
<dbReference type="PANTHER" id="PTHR11349">
    <property type="entry name" value="NUCLEOSIDE DIPHOSPHATE KINASE"/>
    <property type="match status" value="1"/>
</dbReference>
<dbReference type="AlphaFoldDB" id="A0A497JJ08"/>
<dbReference type="SMART" id="SM00562">
    <property type="entry name" value="NDK"/>
    <property type="match status" value="1"/>
</dbReference>
<accession>A0A497JJ08</accession>
<evidence type="ECO:0000256" key="12">
    <source>
        <dbReference type="ARBA" id="ARBA00023080"/>
    </source>
</evidence>
<dbReference type="SUPFAM" id="SSF54919">
    <property type="entry name" value="Nucleoside diphosphate kinase, NDK"/>
    <property type="match status" value="1"/>
</dbReference>
<sequence>VGEIIHRFERKGLKIIGMKMMHLSEEQLNEHYAHHAEKPFFEALKNFMKKAPVIMLVLEGRDAVEVVRKLCGETDATKALPGTIRGDFALSVQCNIVHASDSEETANKEIGRFFSEDEIFSYTKIDSEILYSEEERKK</sequence>
<dbReference type="EMBL" id="QMWP01000012">
    <property type="protein sequence ID" value="RLG71067.1"/>
    <property type="molecule type" value="Genomic_DNA"/>
</dbReference>
<dbReference type="NCBIfam" id="NF001908">
    <property type="entry name" value="PRK00668.1"/>
    <property type="match status" value="1"/>
</dbReference>
<evidence type="ECO:0000256" key="5">
    <source>
        <dbReference type="ARBA" id="ARBA00022553"/>
    </source>
</evidence>
<gene>
    <name evidence="17" type="ORF">DRO04_00650</name>
</gene>
<dbReference type="GO" id="GO:0006183">
    <property type="term" value="P:GTP biosynthetic process"/>
    <property type="evidence" value="ECO:0007669"/>
    <property type="project" value="InterPro"/>
</dbReference>
<dbReference type="InterPro" id="IPR036850">
    <property type="entry name" value="NDK-like_dom_sf"/>
</dbReference>
<evidence type="ECO:0000256" key="15">
    <source>
        <dbReference type="RuleBase" id="RU004013"/>
    </source>
</evidence>
<dbReference type="GO" id="GO:0046872">
    <property type="term" value="F:metal ion binding"/>
    <property type="evidence" value="ECO:0007669"/>
    <property type="project" value="UniProtKB-KW"/>
</dbReference>
<evidence type="ECO:0000313" key="18">
    <source>
        <dbReference type="Proteomes" id="UP000278031"/>
    </source>
</evidence>
<evidence type="ECO:0000256" key="13">
    <source>
        <dbReference type="PROSITE-ProRule" id="PRU00706"/>
    </source>
</evidence>
<keyword evidence="6 15" id="KW-0808">Transferase</keyword>
<comment type="catalytic activity">
    <reaction evidence="15">
        <text>a 2'-deoxyribonucleoside 5'-diphosphate + ATP = a 2'-deoxyribonucleoside 5'-triphosphate + ADP</text>
        <dbReference type="Rhea" id="RHEA:44640"/>
        <dbReference type="ChEBI" id="CHEBI:30616"/>
        <dbReference type="ChEBI" id="CHEBI:61560"/>
        <dbReference type="ChEBI" id="CHEBI:73316"/>
        <dbReference type="ChEBI" id="CHEBI:456216"/>
        <dbReference type="EC" id="2.7.4.6"/>
    </reaction>
</comment>
<dbReference type="GO" id="GO:0004550">
    <property type="term" value="F:nucleoside diphosphate kinase activity"/>
    <property type="evidence" value="ECO:0007669"/>
    <property type="project" value="UniProtKB-EC"/>
</dbReference>
<dbReference type="CDD" id="cd04413">
    <property type="entry name" value="NDPk_I"/>
    <property type="match status" value="1"/>
</dbReference>
<keyword evidence="7" id="KW-0479">Metal-binding</keyword>
<dbReference type="GO" id="GO:0006228">
    <property type="term" value="P:UTP biosynthetic process"/>
    <property type="evidence" value="ECO:0007669"/>
    <property type="project" value="InterPro"/>
</dbReference>
<evidence type="ECO:0000256" key="2">
    <source>
        <dbReference type="ARBA" id="ARBA00008142"/>
    </source>
</evidence>
<evidence type="ECO:0000256" key="6">
    <source>
        <dbReference type="ARBA" id="ARBA00022679"/>
    </source>
</evidence>
<comment type="caution">
    <text evidence="17">The sequence shown here is derived from an EMBL/GenBank/DDBJ whole genome shotgun (WGS) entry which is preliminary data.</text>
</comment>
<evidence type="ECO:0000256" key="1">
    <source>
        <dbReference type="ARBA" id="ARBA00001946"/>
    </source>
</evidence>
<dbReference type="PROSITE" id="PS00469">
    <property type="entry name" value="NDPK"/>
    <property type="match status" value="1"/>
</dbReference>
<organism evidence="17 18">
    <name type="scientific">Candidatus Iainarchaeum sp</name>
    <dbReference type="NCBI Taxonomy" id="3101447"/>
    <lineage>
        <taxon>Archaea</taxon>
        <taxon>Candidatus Iainarchaeota</taxon>
        <taxon>Candidatus Iainarchaeia</taxon>
        <taxon>Candidatus Iainarchaeales</taxon>
        <taxon>Candidatus Iainarchaeaceae</taxon>
        <taxon>Candidatus Iainarchaeum</taxon>
    </lineage>
</organism>
<dbReference type="EC" id="2.7.4.6" evidence="3 15"/>
<evidence type="ECO:0000256" key="10">
    <source>
        <dbReference type="ARBA" id="ARBA00022840"/>
    </source>
</evidence>
<evidence type="ECO:0000256" key="9">
    <source>
        <dbReference type="ARBA" id="ARBA00022777"/>
    </source>
</evidence>
<dbReference type="InterPro" id="IPR001564">
    <property type="entry name" value="Nucleoside_diP_kinase"/>
</dbReference>
<dbReference type="InterPro" id="IPR023005">
    <property type="entry name" value="Nucleoside_diP_kinase_AS"/>
</dbReference>
<keyword evidence="12" id="KW-0546">Nucleotide metabolism</keyword>
<evidence type="ECO:0000256" key="11">
    <source>
        <dbReference type="ARBA" id="ARBA00022842"/>
    </source>
</evidence>
<evidence type="ECO:0000256" key="8">
    <source>
        <dbReference type="ARBA" id="ARBA00022741"/>
    </source>
</evidence>
<evidence type="ECO:0000259" key="16">
    <source>
        <dbReference type="SMART" id="SM00562"/>
    </source>
</evidence>
<dbReference type="GO" id="GO:0006241">
    <property type="term" value="P:CTP biosynthetic process"/>
    <property type="evidence" value="ECO:0007669"/>
    <property type="project" value="InterPro"/>
</dbReference>
<evidence type="ECO:0000256" key="7">
    <source>
        <dbReference type="ARBA" id="ARBA00022723"/>
    </source>
</evidence>
<keyword evidence="9 15" id="KW-0418">Kinase</keyword>
<evidence type="ECO:0000256" key="3">
    <source>
        <dbReference type="ARBA" id="ARBA00012966"/>
    </source>
</evidence>
<keyword evidence="11" id="KW-0460">Magnesium</keyword>
<dbReference type="Proteomes" id="UP000278031">
    <property type="component" value="Unassembled WGS sequence"/>
</dbReference>
<comment type="cofactor">
    <cofactor evidence="1">
        <name>Mg(2+)</name>
        <dbReference type="ChEBI" id="CHEBI:18420"/>
    </cofactor>
</comment>
<feature type="domain" description="Nucleoside diphosphate kinase-like" evidence="16">
    <location>
        <begin position="1"/>
        <end position="121"/>
    </location>
</feature>
<dbReference type="PRINTS" id="PR01243">
    <property type="entry name" value="NUCDPKINASE"/>
</dbReference>
<keyword evidence="10 15" id="KW-0067">ATP-binding</keyword>
<keyword evidence="5" id="KW-0597">Phosphoprotein</keyword>
<keyword evidence="8 15" id="KW-0547">Nucleotide-binding</keyword>
<dbReference type="PROSITE" id="PS51374">
    <property type="entry name" value="NDPK_LIKE"/>
    <property type="match status" value="1"/>
</dbReference>
<evidence type="ECO:0000313" key="17">
    <source>
        <dbReference type="EMBL" id="RLG71067.1"/>
    </source>
</evidence>
<reference evidence="17 18" key="1">
    <citation type="submission" date="2018-06" db="EMBL/GenBank/DDBJ databases">
        <title>Extensive metabolic versatility and redundancy in microbially diverse, dynamic hydrothermal sediments.</title>
        <authorList>
            <person name="Dombrowski N."/>
            <person name="Teske A."/>
            <person name="Baker B.J."/>
        </authorList>
    </citation>
    <scope>NUCLEOTIDE SEQUENCE [LARGE SCALE GENOMIC DNA]</scope>
    <source>
        <strain evidence="17">B51_G17</strain>
    </source>
</reference>
<dbReference type="InterPro" id="IPR034907">
    <property type="entry name" value="NDK-like_dom"/>
</dbReference>
<dbReference type="FunFam" id="3.30.70.141:FF:000003">
    <property type="entry name" value="Nucleoside diphosphate kinase"/>
    <property type="match status" value="1"/>
</dbReference>
<dbReference type="GO" id="GO:0005524">
    <property type="term" value="F:ATP binding"/>
    <property type="evidence" value="ECO:0007669"/>
    <property type="project" value="UniProtKB-KW"/>
</dbReference>
<proteinExistence type="inferred from homology"/>
<feature type="non-terminal residue" evidence="17">
    <location>
        <position position="1"/>
    </location>
</feature>
<protein>
    <recommendedName>
        <fullName evidence="4 15">Nucleoside diphosphate kinase</fullName>
        <ecNumber evidence="3 15">2.7.4.6</ecNumber>
    </recommendedName>
</protein>
<evidence type="ECO:0000256" key="4">
    <source>
        <dbReference type="ARBA" id="ARBA00017632"/>
    </source>
</evidence>
<evidence type="ECO:0000256" key="14">
    <source>
        <dbReference type="RuleBase" id="RU004011"/>
    </source>
</evidence>